<dbReference type="EMBL" id="ANKE01000380">
    <property type="protein sequence ID" value="EPC72988.1"/>
    <property type="molecule type" value="Genomic_DNA"/>
</dbReference>
<dbReference type="Proteomes" id="UP000014244">
    <property type="component" value="Unassembled WGS sequence"/>
</dbReference>
<reference evidence="2 3" key="1">
    <citation type="journal article" date="2013" name="PLoS ONE">
        <title>Lactobacillus paracasei comparative genomics: towards species pan-genome definition and exploitation of diversity.</title>
        <authorList>
            <person name="Smokvina T."/>
            <person name="Wels M."/>
            <person name="Polka J."/>
            <person name="Chervaux C."/>
            <person name="Brisse S."/>
            <person name="Boekhorst J."/>
            <person name="van Hylckama Vlieg J.E."/>
            <person name="Siezen R.J."/>
        </authorList>
    </citation>
    <scope>NUCLEOTIDE SEQUENCE [LARGE SCALE GENOMIC DNA]</scope>
    <source>
        <strain evidence="2 3">Lpp41</strain>
    </source>
</reference>
<keyword evidence="2" id="KW-0067">ATP-binding</keyword>
<accession>A0A829H894</accession>
<comment type="caution">
    <text evidence="2">The sequence shown here is derived from an EMBL/GenBank/DDBJ whole genome shotgun (WGS) entry which is preliminary data.</text>
</comment>
<evidence type="ECO:0000313" key="2">
    <source>
        <dbReference type="EMBL" id="EPC72988.1"/>
    </source>
</evidence>
<feature type="non-terminal residue" evidence="2">
    <location>
        <position position="32"/>
    </location>
</feature>
<evidence type="ECO:0000313" key="3">
    <source>
        <dbReference type="Proteomes" id="UP000014244"/>
    </source>
</evidence>
<keyword evidence="2" id="KW-0547">Nucleotide-binding</keyword>
<name>A0A829H894_LACPA</name>
<organism evidence="2 3">
    <name type="scientific">Lacticaseibacillus paracasei subsp. paracasei Lpp41</name>
    <dbReference type="NCBI Taxonomy" id="1256208"/>
    <lineage>
        <taxon>Bacteria</taxon>
        <taxon>Bacillati</taxon>
        <taxon>Bacillota</taxon>
        <taxon>Bacilli</taxon>
        <taxon>Lactobacillales</taxon>
        <taxon>Lactobacillaceae</taxon>
        <taxon>Lacticaseibacillus</taxon>
    </lineage>
</organism>
<protein>
    <submittedName>
        <fullName evidence="2">Putative ABC transporter ATP-binding protein</fullName>
    </submittedName>
</protein>
<evidence type="ECO:0000256" key="1">
    <source>
        <dbReference type="SAM" id="MobiDB-lite"/>
    </source>
</evidence>
<proteinExistence type="predicted"/>
<gene>
    <name evidence="2" type="ORF">Lpp41_08183</name>
</gene>
<sequence>MADQKKSETTKQPSGPRMGPGGRAGLVEKPKN</sequence>
<feature type="region of interest" description="Disordered" evidence="1">
    <location>
        <begin position="1"/>
        <end position="32"/>
    </location>
</feature>
<dbReference type="AlphaFoldDB" id="A0A829H894"/>
<dbReference type="GO" id="GO:0005524">
    <property type="term" value="F:ATP binding"/>
    <property type="evidence" value="ECO:0007669"/>
    <property type="project" value="UniProtKB-KW"/>
</dbReference>